<evidence type="ECO:0000256" key="1">
    <source>
        <dbReference type="ARBA" id="ARBA00022801"/>
    </source>
</evidence>
<dbReference type="GO" id="GO:0005975">
    <property type="term" value="P:carbohydrate metabolic process"/>
    <property type="evidence" value="ECO:0007669"/>
    <property type="project" value="TreeGrafter"/>
</dbReference>
<dbReference type="eggNOG" id="COG1649">
    <property type="taxonomic scope" value="Bacteria"/>
</dbReference>
<feature type="signal peptide" evidence="2">
    <location>
        <begin position="1"/>
        <end position="20"/>
    </location>
</feature>
<dbReference type="OrthoDB" id="9816001at2"/>
<reference evidence="4 5" key="1">
    <citation type="submission" date="2013-12" db="EMBL/GenBank/DDBJ databases">
        <authorList>
            <consortium name="DOE Joint Genome Institute"/>
            <person name="Eisen J."/>
            <person name="Huntemann M."/>
            <person name="Han J."/>
            <person name="Chen A."/>
            <person name="Kyrpides N."/>
            <person name="Mavromatis K."/>
            <person name="Markowitz V."/>
            <person name="Palaniappan K."/>
            <person name="Ivanova N."/>
            <person name="Schaumberg A."/>
            <person name="Pati A."/>
            <person name="Liolios K."/>
            <person name="Nordberg H.P."/>
            <person name="Cantor M.N."/>
            <person name="Hua S.X."/>
            <person name="Woyke T."/>
        </authorList>
    </citation>
    <scope>NUCLEOTIDE SEQUENCE [LARGE SCALE GENOMIC DNA]</scope>
    <source>
        <strain evidence="5">DSM 19437</strain>
    </source>
</reference>
<keyword evidence="5" id="KW-1185">Reference proteome</keyword>
<dbReference type="GO" id="GO:0001681">
    <property type="term" value="F:sialate O-acetylesterase activity"/>
    <property type="evidence" value="ECO:0007669"/>
    <property type="project" value="InterPro"/>
</dbReference>
<dbReference type="InterPro" id="IPR036514">
    <property type="entry name" value="SGNH_hydro_sf"/>
</dbReference>
<keyword evidence="1" id="KW-0378">Hydrolase</keyword>
<dbReference type="AlphaFoldDB" id="W0F205"/>
<evidence type="ECO:0000313" key="5">
    <source>
        <dbReference type="Proteomes" id="UP000003586"/>
    </source>
</evidence>
<feature type="domain" description="Sialate O-acetylesterase" evidence="3">
    <location>
        <begin position="274"/>
        <end position="384"/>
    </location>
</feature>
<evidence type="ECO:0000256" key="2">
    <source>
        <dbReference type="SAM" id="SignalP"/>
    </source>
</evidence>
<dbReference type="Gene3D" id="3.40.50.1110">
    <property type="entry name" value="SGNH hydrolase"/>
    <property type="match status" value="1"/>
</dbReference>
<gene>
    <name evidence="4" type="ORF">NIASO_10805</name>
</gene>
<dbReference type="Gene3D" id="2.60.40.10">
    <property type="entry name" value="Immunoglobulins"/>
    <property type="match status" value="1"/>
</dbReference>
<sequence length="504" mass="56253">MRRLCMLLFAQFCLSAIVKAEIKLPALIADNMVLEQRSTVTLWGWADAGEKVMITCSWNRQPVSVTADRQGSWKVSVKTIAAGGPYTITFKGQNQLSVQNVLLGEVWFCSGQSNMEFPLAKGAGWRTGVFNYEQEVVKVTDPLLRLFTVKQEVAGAPVQDVSGTWQACTPQSAAGFSAVAYYFGRDIRKATGFPVGLIHSSWGGTPAESWVRKEVLSADKDLSPILDRYESAIKKYPNDIKQYETALEQWKQDSAGHKKPVKPVDPLKNSKSPTKLYNAMIHPLIPFSIKGVIWYQGESNADRAYQYRKLFPALIKSWRKEWGSDFPFYFVQIAPQYKQNPEIREAQLFTCQKVPKTGMAVITDAGDSLNIHPRNKEIVGQRLALWALAKDYGKQVAYSGPLYQSMKREGNKVKIYFSFASDGLETGKEGLTRFAIAGNDQQFVPAEARIEGNTVVVWNDGVKTPVAVRFGWANFPHPGLYNKAGLPASPFRTDNWPGATLNKK</sequence>
<organism evidence="4 5">
    <name type="scientific">Niabella soli DSM 19437</name>
    <dbReference type="NCBI Taxonomy" id="929713"/>
    <lineage>
        <taxon>Bacteria</taxon>
        <taxon>Pseudomonadati</taxon>
        <taxon>Bacteroidota</taxon>
        <taxon>Chitinophagia</taxon>
        <taxon>Chitinophagales</taxon>
        <taxon>Chitinophagaceae</taxon>
        <taxon>Niabella</taxon>
    </lineage>
</organism>
<dbReference type="PANTHER" id="PTHR22901">
    <property type="entry name" value="SIALATE O-ACETYLESTERASE"/>
    <property type="match status" value="1"/>
</dbReference>
<dbReference type="InterPro" id="IPR013783">
    <property type="entry name" value="Ig-like_fold"/>
</dbReference>
<dbReference type="Pfam" id="PF03629">
    <property type="entry name" value="SASA"/>
    <property type="match status" value="1"/>
</dbReference>
<evidence type="ECO:0000259" key="3">
    <source>
        <dbReference type="Pfam" id="PF03629"/>
    </source>
</evidence>
<dbReference type="InterPro" id="IPR039329">
    <property type="entry name" value="SIAE"/>
</dbReference>
<feature type="chain" id="PRO_5004789072" evidence="2">
    <location>
        <begin position="21"/>
        <end position="504"/>
    </location>
</feature>
<protein>
    <submittedName>
        <fullName evidence="4">9-O-acetylesterase</fullName>
    </submittedName>
</protein>
<evidence type="ECO:0000313" key="4">
    <source>
        <dbReference type="EMBL" id="AHF15514.1"/>
    </source>
</evidence>
<dbReference type="SUPFAM" id="SSF52266">
    <property type="entry name" value="SGNH hydrolase"/>
    <property type="match status" value="1"/>
</dbReference>
<keyword evidence="2" id="KW-0732">Signal</keyword>
<accession>W0F205</accession>
<dbReference type="HOGENOM" id="CLU_015150_0_0_10"/>
<dbReference type="KEGG" id="nso:NIASO_10805"/>
<dbReference type="Proteomes" id="UP000003586">
    <property type="component" value="Chromosome"/>
</dbReference>
<dbReference type="InterPro" id="IPR005181">
    <property type="entry name" value="SASA"/>
</dbReference>
<name>W0F205_9BACT</name>
<dbReference type="PANTHER" id="PTHR22901:SF0">
    <property type="entry name" value="SIALATE O-ACETYLESTERASE"/>
    <property type="match status" value="1"/>
</dbReference>
<dbReference type="EMBL" id="CP007035">
    <property type="protein sequence ID" value="AHF15514.1"/>
    <property type="molecule type" value="Genomic_DNA"/>
</dbReference>
<dbReference type="RefSeq" id="WP_008585480.1">
    <property type="nucleotide sequence ID" value="NZ_CP007035.1"/>
</dbReference>
<dbReference type="STRING" id="929713.NIASO_10805"/>
<proteinExistence type="predicted"/>